<dbReference type="AlphaFoldDB" id="A0AAV5UT77"/>
<dbReference type="InterPro" id="IPR052319">
    <property type="entry name" value="Centriolar_ciliogenesis_assoc"/>
</dbReference>
<dbReference type="GO" id="GO:0005814">
    <property type="term" value="C:centriole"/>
    <property type="evidence" value="ECO:0007669"/>
    <property type="project" value="UniProtKB-SubCell"/>
</dbReference>
<feature type="compositionally biased region" description="Basic and acidic residues" evidence="9">
    <location>
        <begin position="155"/>
        <end position="164"/>
    </location>
</feature>
<keyword evidence="5" id="KW-0970">Cilium biogenesis/degradation</keyword>
<feature type="compositionally biased region" description="Basic and acidic residues" evidence="9">
    <location>
        <begin position="325"/>
        <end position="336"/>
    </location>
</feature>
<sequence length="336" mass="38029">KMALFSEEDIHEELIAMGYTPSRKLIEDLRKAIARADAQRETDENFESTHPFAALDIESKRPAVRGEARDGVRGTGGGGVEQSPLVLRSRNPMRWNPQIPQAIDTITFHTPRLDGLVGEAYKSIGNMYEFCDELEDLKDELENLDLAKVMEEADRKVRMEREGGGEGEEEDEEEGSEDSDASTARDVDDDERRGARERDDEMVQRIRERRTGAAAEKLWEGVSERGATTVASGGGSVMETLPGAVGLEPGLRPVLVPAPGRRPFRFDPVNKFGIYQQEWKRLPAPGDKKRLSLRWKIREQLLHRDMPVFDRDNDQNAMRVPPLNHPKDWSPRPYLD</sequence>
<keyword evidence="6" id="KW-0206">Cytoskeleton</keyword>
<keyword evidence="7" id="KW-0966">Cell projection</keyword>
<evidence type="ECO:0000313" key="12">
    <source>
        <dbReference type="Proteomes" id="UP001432322"/>
    </source>
</evidence>
<evidence type="ECO:0000256" key="3">
    <source>
        <dbReference type="ARBA" id="ARBA00010091"/>
    </source>
</evidence>
<evidence type="ECO:0000259" key="10">
    <source>
        <dbReference type="Pfam" id="PF15311"/>
    </source>
</evidence>
<protein>
    <recommendedName>
        <fullName evidence="10">Centriolar and ciliogenesis-associated protein HYLS1 C-terminal domain-containing protein</fullName>
    </recommendedName>
</protein>
<dbReference type="PANTHER" id="PTHR34174">
    <property type="entry name" value="HYDROLETHALUS SYNDROME PROTEIN 1"/>
    <property type="match status" value="1"/>
</dbReference>
<dbReference type="EMBL" id="BTSY01000001">
    <property type="protein sequence ID" value="GMT08910.1"/>
    <property type="molecule type" value="Genomic_DNA"/>
</dbReference>
<feature type="compositionally biased region" description="Basic and acidic residues" evidence="9">
    <location>
        <begin position="183"/>
        <end position="210"/>
    </location>
</feature>
<dbReference type="Pfam" id="PF15311">
    <property type="entry name" value="HYLS1_C"/>
    <property type="match status" value="1"/>
</dbReference>
<reference evidence="11" key="1">
    <citation type="submission" date="2023-10" db="EMBL/GenBank/DDBJ databases">
        <title>Genome assembly of Pristionchus species.</title>
        <authorList>
            <person name="Yoshida K."/>
            <person name="Sommer R.J."/>
        </authorList>
    </citation>
    <scope>NUCLEOTIDE SEQUENCE</scope>
    <source>
        <strain evidence="11">RS5133</strain>
    </source>
</reference>
<accession>A0AAV5UT77</accession>
<proteinExistence type="inferred from homology"/>
<evidence type="ECO:0000256" key="6">
    <source>
        <dbReference type="ARBA" id="ARBA00023212"/>
    </source>
</evidence>
<organism evidence="11 12">
    <name type="scientific">Pristionchus fissidentatus</name>
    <dbReference type="NCBI Taxonomy" id="1538716"/>
    <lineage>
        <taxon>Eukaryota</taxon>
        <taxon>Metazoa</taxon>
        <taxon>Ecdysozoa</taxon>
        <taxon>Nematoda</taxon>
        <taxon>Chromadorea</taxon>
        <taxon>Rhabditida</taxon>
        <taxon>Rhabditina</taxon>
        <taxon>Diplogasteromorpha</taxon>
        <taxon>Diplogasteroidea</taxon>
        <taxon>Neodiplogasteridae</taxon>
        <taxon>Pristionchus</taxon>
    </lineage>
</organism>
<dbReference type="GO" id="GO:0060271">
    <property type="term" value="P:cilium assembly"/>
    <property type="evidence" value="ECO:0007669"/>
    <property type="project" value="TreeGrafter"/>
</dbReference>
<feature type="region of interest" description="Disordered" evidence="9">
    <location>
        <begin position="307"/>
        <end position="336"/>
    </location>
</feature>
<feature type="non-terminal residue" evidence="11">
    <location>
        <position position="1"/>
    </location>
</feature>
<evidence type="ECO:0000313" key="11">
    <source>
        <dbReference type="EMBL" id="GMT08910.1"/>
    </source>
</evidence>
<feature type="compositionally biased region" description="Acidic residues" evidence="9">
    <location>
        <begin position="165"/>
        <end position="180"/>
    </location>
</feature>
<evidence type="ECO:0000256" key="1">
    <source>
        <dbReference type="ARBA" id="ARBA00004114"/>
    </source>
</evidence>
<evidence type="ECO:0000256" key="7">
    <source>
        <dbReference type="ARBA" id="ARBA00023273"/>
    </source>
</evidence>
<keyword evidence="4" id="KW-0963">Cytoplasm</keyword>
<keyword evidence="12" id="KW-1185">Reference proteome</keyword>
<evidence type="ECO:0000256" key="2">
    <source>
        <dbReference type="ARBA" id="ARBA00004138"/>
    </source>
</evidence>
<comment type="caution">
    <text evidence="11">The sequence shown here is derived from an EMBL/GenBank/DDBJ whole genome shotgun (WGS) entry which is preliminary data.</text>
</comment>
<evidence type="ECO:0000256" key="9">
    <source>
        <dbReference type="SAM" id="MobiDB-lite"/>
    </source>
</evidence>
<comment type="subcellular location">
    <subcellularLocation>
        <location evidence="2">Cell projection</location>
        <location evidence="2">Cilium</location>
    </subcellularLocation>
    <subcellularLocation>
        <location evidence="1">Cytoplasm</location>
        <location evidence="1">Cytoskeleton</location>
        <location evidence="1">Microtubule organizing center</location>
        <location evidence="1">Centrosome</location>
        <location evidence="1">Centriole</location>
    </subcellularLocation>
</comment>
<dbReference type="GO" id="GO:0097730">
    <property type="term" value="C:non-motile cilium"/>
    <property type="evidence" value="ECO:0007669"/>
    <property type="project" value="TreeGrafter"/>
</dbReference>
<evidence type="ECO:0000256" key="5">
    <source>
        <dbReference type="ARBA" id="ARBA00022794"/>
    </source>
</evidence>
<evidence type="ECO:0000256" key="4">
    <source>
        <dbReference type="ARBA" id="ARBA00022490"/>
    </source>
</evidence>
<name>A0AAV5UT77_9BILA</name>
<feature type="coiled-coil region" evidence="8">
    <location>
        <begin position="127"/>
        <end position="154"/>
    </location>
</feature>
<comment type="similarity">
    <text evidence="3">Belongs to the HYLS1 family.</text>
</comment>
<evidence type="ECO:0000256" key="8">
    <source>
        <dbReference type="SAM" id="Coils"/>
    </source>
</evidence>
<dbReference type="Proteomes" id="UP001432322">
    <property type="component" value="Unassembled WGS sequence"/>
</dbReference>
<gene>
    <name evidence="11" type="ORF">PFISCL1PPCAC_207</name>
</gene>
<keyword evidence="8" id="KW-0175">Coiled coil</keyword>
<feature type="region of interest" description="Disordered" evidence="9">
    <location>
        <begin position="155"/>
        <end position="210"/>
    </location>
</feature>
<feature type="domain" description="Centriolar and ciliogenesis-associated protein HYLS1 C-terminal" evidence="10">
    <location>
        <begin position="252"/>
        <end position="307"/>
    </location>
</feature>
<dbReference type="PANTHER" id="PTHR34174:SF1">
    <property type="entry name" value="CENTRIOLAR AND CILIOGENESIS-ASSOCIATED PROTEIN HYLS1"/>
    <property type="match status" value="1"/>
</dbReference>
<dbReference type="InterPro" id="IPR027918">
    <property type="entry name" value="HYLS1_C_dom"/>
</dbReference>